<proteinExistence type="predicted"/>
<sequence>MEVARRSFYQSFLYPFVYIMVLWGVKVFELRYGYDLSRFGIFPRTFLGLTGVAFAPLIHGDFNHLISNTFPLLILGMAMFYFYRTIAFEIFLWIYFLPNIWVWISAVGQGYHIGSSGIIYGSVSFLFFSGIFRKNQKAMILSLIIIFIYGSLVWGIFPFTRGVSWETHFFGSLSGGLAAYFYRKTGEEYLKSKEKEPEGPGNDSLIGGEHHES</sequence>
<dbReference type="OrthoDB" id="465874at2"/>
<dbReference type="InterPro" id="IPR022764">
    <property type="entry name" value="Peptidase_S54_rhomboid_dom"/>
</dbReference>
<feature type="transmembrane region" description="Helical" evidence="6">
    <location>
        <begin position="12"/>
        <end position="29"/>
    </location>
</feature>
<feature type="transmembrane region" description="Helical" evidence="6">
    <location>
        <begin position="113"/>
        <end position="132"/>
    </location>
</feature>
<comment type="caution">
    <text evidence="8">The sequence shown here is derived from an EMBL/GenBank/DDBJ whole genome shotgun (WGS) entry which is preliminary data.</text>
</comment>
<accession>A0A098LAD4</accession>
<dbReference type="InterPro" id="IPR035952">
    <property type="entry name" value="Rhomboid-like_sf"/>
</dbReference>
<dbReference type="RefSeq" id="WP_045458155.1">
    <property type="nucleotide sequence ID" value="NZ_BBLT01000001.1"/>
</dbReference>
<organism evidence="8 9">
    <name type="scientific">Sporocytophaga myxococcoides</name>
    <dbReference type="NCBI Taxonomy" id="153721"/>
    <lineage>
        <taxon>Bacteria</taxon>
        <taxon>Pseudomonadati</taxon>
        <taxon>Bacteroidota</taxon>
        <taxon>Cytophagia</taxon>
        <taxon>Cytophagales</taxon>
        <taxon>Cytophagaceae</taxon>
        <taxon>Sporocytophaga</taxon>
    </lineage>
</organism>
<keyword evidence="4 6" id="KW-0472">Membrane</keyword>
<comment type="subcellular location">
    <subcellularLocation>
        <location evidence="1">Membrane</location>
        <topology evidence="1">Multi-pass membrane protein</topology>
    </subcellularLocation>
</comment>
<evidence type="ECO:0000256" key="5">
    <source>
        <dbReference type="SAM" id="MobiDB-lite"/>
    </source>
</evidence>
<keyword evidence="9" id="KW-1185">Reference proteome</keyword>
<feature type="transmembrane region" description="Helical" evidence="6">
    <location>
        <begin position="65"/>
        <end position="83"/>
    </location>
</feature>
<feature type="domain" description="Peptidase S54 rhomboid" evidence="7">
    <location>
        <begin position="52"/>
        <end position="183"/>
    </location>
</feature>
<evidence type="ECO:0000259" key="7">
    <source>
        <dbReference type="Pfam" id="PF01694"/>
    </source>
</evidence>
<name>A0A098LAD4_9BACT</name>
<evidence type="ECO:0000313" key="8">
    <source>
        <dbReference type="EMBL" id="GAL83379.1"/>
    </source>
</evidence>
<dbReference type="GO" id="GO:0004252">
    <property type="term" value="F:serine-type endopeptidase activity"/>
    <property type="evidence" value="ECO:0007669"/>
    <property type="project" value="InterPro"/>
</dbReference>
<dbReference type="eggNOG" id="COG0705">
    <property type="taxonomic scope" value="Bacteria"/>
</dbReference>
<keyword evidence="2 6" id="KW-0812">Transmembrane</keyword>
<evidence type="ECO:0000256" key="4">
    <source>
        <dbReference type="ARBA" id="ARBA00023136"/>
    </source>
</evidence>
<evidence type="ECO:0000256" key="3">
    <source>
        <dbReference type="ARBA" id="ARBA00022989"/>
    </source>
</evidence>
<dbReference type="GO" id="GO:0016020">
    <property type="term" value="C:membrane"/>
    <property type="evidence" value="ECO:0007669"/>
    <property type="project" value="UniProtKB-SubCell"/>
</dbReference>
<feature type="transmembrane region" description="Helical" evidence="6">
    <location>
        <begin position="41"/>
        <end position="59"/>
    </location>
</feature>
<evidence type="ECO:0000313" key="9">
    <source>
        <dbReference type="Proteomes" id="UP000030185"/>
    </source>
</evidence>
<dbReference type="Gene3D" id="1.20.1540.10">
    <property type="entry name" value="Rhomboid-like"/>
    <property type="match status" value="1"/>
</dbReference>
<feature type="region of interest" description="Disordered" evidence="5">
    <location>
        <begin position="191"/>
        <end position="213"/>
    </location>
</feature>
<dbReference type="STRING" id="153721.MYP_605"/>
<dbReference type="EMBL" id="BBLT01000001">
    <property type="protein sequence ID" value="GAL83379.1"/>
    <property type="molecule type" value="Genomic_DNA"/>
</dbReference>
<keyword evidence="3 6" id="KW-1133">Transmembrane helix</keyword>
<protein>
    <submittedName>
        <fullName evidence="8">Rhombosortase</fullName>
    </submittedName>
</protein>
<gene>
    <name evidence="8" type="ORF">MYP_605</name>
</gene>
<dbReference type="Proteomes" id="UP000030185">
    <property type="component" value="Unassembled WGS sequence"/>
</dbReference>
<dbReference type="AlphaFoldDB" id="A0A098LAD4"/>
<dbReference type="Pfam" id="PF01694">
    <property type="entry name" value="Rhomboid"/>
    <property type="match status" value="1"/>
</dbReference>
<evidence type="ECO:0000256" key="2">
    <source>
        <dbReference type="ARBA" id="ARBA00022692"/>
    </source>
</evidence>
<reference evidence="8 9" key="1">
    <citation type="submission" date="2014-09" db="EMBL/GenBank/DDBJ databases">
        <title>Sporocytophaga myxococcoides PG-01 genome sequencing.</title>
        <authorList>
            <person name="Liu L."/>
            <person name="Gao P.J."/>
            <person name="Chen G.J."/>
            <person name="Wang L.S."/>
        </authorList>
    </citation>
    <scope>NUCLEOTIDE SEQUENCE [LARGE SCALE GENOMIC DNA]</scope>
    <source>
        <strain evidence="8 9">PG-01</strain>
    </source>
</reference>
<dbReference type="SUPFAM" id="SSF144091">
    <property type="entry name" value="Rhomboid-like"/>
    <property type="match status" value="1"/>
</dbReference>
<evidence type="ECO:0000256" key="1">
    <source>
        <dbReference type="ARBA" id="ARBA00004141"/>
    </source>
</evidence>
<feature type="transmembrane region" description="Helical" evidence="6">
    <location>
        <begin position="139"/>
        <end position="157"/>
    </location>
</feature>
<evidence type="ECO:0000256" key="6">
    <source>
        <dbReference type="SAM" id="Phobius"/>
    </source>
</evidence>